<dbReference type="EMBL" id="CP114029">
    <property type="protein sequence ID" value="WAP68011.1"/>
    <property type="molecule type" value="Genomic_DNA"/>
</dbReference>
<sequence length="193" mass="21871">MMLPPQLITEIKQRRVLLFAGAGLSAALGLPNWSGLIDKMATDLDFDPELFKMLGDFPSLAEYYLLERPDRAEFGDWLRRSWHNSSIDVAASKAHAAILDAQFPIIYTTNYDHWIEHAYAIRGIPISKIVRGDDIADVVVGDAQVVKFHGDLDDPETMILTESDYFERLRFESEPRSETAIRSIAIFNPFRGI</sequence>
<evidence type="ECO:0000313" key="2">
    <source>
        <dbReference type="Proteomes" id="UP001164020"/>
    </source>
</evidence>
<proteinExistence type="predicted"/>
<reference evidence="1" key="1">
    <citation type="submission" date="2022-12" db="EMBL/GenBank/DDBJ databases">
        <title>Jiella pelagia sp. nov., isolated from phosphonate enriched culture of Northwest Pacific surface seawater.</title>
        <authorList>
            <person name="Shin D.Y."/>
            <person name="Hwang C.Y."/>
        </authorList>
    </citation>
    <scope>NUCLEOTIDE SEQUENCE</scope>
    <source>
        <strain evidence="1">HL-NP1</strain>
    </source>
</reference>
<dbReference type="SUPFAM" id="SSF52467">
    <property type="entry name" value="DHS-like NAD/FAD-binding domain"/>
    <property type="match status" value="1"/>
</dbReference>
<dbReference type="Proteomes" id="UP001164020">
    <property type="component" value="Chromosome"/>
</dbReference>
<dbReference type="Pfam" id="PF13289">
    <property type="entry name" value="SIR2_2"/>
    <property type="match status" value="1"/>
</dbReference>
<protein>
    <submittedName>
        <fullName evidence="1">SIR2 family protein</fullName>
    </submittedName>
</protein>
<gene>
    <name evidence="1" type="ORF">OH818_21755</name>
</gene>
<accession>A0ABY7BW16</accession>
<organism evidence="1 2">
    <name type="scientific">Jiella pelagia</name>
    <dbReference type="NCBI Taxonomy" id="2986949"/>
    <lineage>
        <taxon>Bacteria</taxon>
        <taxon>Pseudomonadati</taxon>
        <taxon>Pseudomonadota</taxon>
        <taxon>Alphaproteobacteria</taxon>
        <taxon>Hyphomicrobiales</taxon>
        <taxon>Aurantimonadaceae</taxon>
        <taxon>Jiella</taxon>
    </lineage>
</organism>
<evidence type="ECO:0000313" key="1">
    <source>
        <dbReference type="EMBL" id="WAP68011.1"/>
    </source>
</evidence>
<dbReference type="Gene3D" id="3.40.50.1220">
    <property type="entry name" value="TPP-binding domain"/>
    <property type="match status" value="1"/>
</dbReference>
<dbReference type="InterPro" id="IPR029035">
    <property type="entry name" value="DHS-like_NAD/FAD-binding_dom"/>
</dbReference>
<dbReference type="RefSeq" id="WP_268880485.1">
    <property type="nucleotide sequence ID" value="NZ_CP114029.1"/>
</dbReference>
<name>A0ABY7BW16_9HYPH</name>
<keyword evidence="2" id="KW-1185">Reference proteome</keyword>